<dbReference type="Pfam" id="PF12439">
    <property type="entry name" value="GDE_N"/>
    <property type="match status" value="1"/>
</dbReference>
<keyword evidence="4" id="KW-1185">Reference proteome</keyword>
<evidence type="ECO:0000313" key="3">
    <source>
        <dbReference type="EMBL" id="TGC11531.1"/>
    </source>
</evidence>
<evidence type="ECO:0000259" key="2">
    <source>
        <dbReference type="Pfam" id="PF12439"/>
    </source>
</evidence>
<organism evidence="3 4">
    <name type="scientific">Methanolobus halotolerans</name>
    <dbReference type="NCBI Taxonomy" id="2052935"/>
    <lineage>
        <taxon>Archaea</taxon>
        <taxon>Methanobacteriati</taxon>
        <taxon>Methanobacteriota</taxon>
        <taxon>Stenosarchaea group</taxon>
        <taxon>Methanomicrobia</taxon>
        <taxon>Methanosarcinales</taxon>
        <taxon>Methanosarcinaceae</taxon>
        <taxon>Methanolobus</taxon>
    </lineage>
</organism>
<feature type="domain" description="Glycogen debranching enzyme C-terminal" evidence="1">
    <location>
        <begin position="287"/>
        <end position="653"/>
    </location>
</feature>
<proteinExistence type="predicted"/>
<evidence type="ECO:0000313" key="4">
    <source>
        <dbReference type="Proteomes" id="UP000297295"/>
    </source>
</evidence>
<dbReference type="GO" id="GO:0004134">
    <property type="term" value="F:4-alpha-glucanotransferase activity"/>
    <property type="evidence" value="ECO:0007669"/>
    <property type="project" value="InterPro"/>
</dbReference>
<dbReference type="OrthoDB" id="8543at2157"/>
<dbReference type="FunFam" id="1.50.10.10:FF:000073">
    <property type="entry name" value="Glycogen debranching enzyme, hypothetical (TreX-like)"/>
    <property type="match status" value="1"/>
</dbReference>
<dbReference type="RefSeq" id="WP_135388183.1">
    <property type="nucleotide sequence ID" value="NZ_PGGK01000001.1"/>
</dbReference>
<name>A0A4E0QDS0_9EURY</name>
<dbReference type="InterPro" id="IPR006451">
    <property type="entry name" value="Glycogen_debranch_arc"/>
</dbReference>
<reference evidence="3 4" key="1">
    <citation type="submission" date="2017-11" db="EMBL/GenBank/DDBJ databases">
        <title>Isolation and Characterization of Methanogenic Archaea from Saline Meromictic Lake at Siberia.</title>
        <authorList>
            <person name="Shen Y."/>
            <person name="Huang H.-H."/>
            <person name="Lai M.-C."/>
            <person name="Chen S.-C."/>
        </authorList>
    </citation>
    <scope>NUCLEOTIDE SEQUENCE [LARGE SCALE GENOMIC DNA]</scope>
    <source>
        <strain evidence="3 4">SY-01</strain>
    </source>
</reference>
<accession>A0A4E0QDS0</accession>
<dbReference type="GO" id="GO:0004135">
    <property type="term" value="F:amylo-alpha-1,6-glucosidase activity"/>
    <property type="evidence" value="ECO:0007669"/>
    <property type="project" value="InterPro"/>
</dbReference>
<dbReference type="SUPFAM" id="SSF48208">
    <property type="entry name" value="Six-hairpin glycosidases"/>
    <property type="match status" value="1"/>
</dbReference>
<dbReference type="InterPro" id="IPR012341">
    <property type="entry name" value="6hp_glycosidase-like_sf"/>
</dbReference>
<dbReference type="InterPro" id="IPR008928">
    <property type="entry name" value="6-hairpin_glycosidase_sf"/>
</dbReference>
<dbReference type="AlphaFoldDB" id="A0A4E0QDS0"/>
<feature type="domain" description="Glycogen debranching enzyme bacterial and archaeal type N-terminal" evidence="2">
    <location>
        <begin position="21"/>
        <end position="234"/>
    </location>
</feature>
<protein>
    <submittedName>
        <fullName evidence="3">Glycogen debranching protein</fullName>
    </submittedName>
</protein>
<dbReference type="PANTHER" id="PTHR10569:SF2">
    <property type="entry name" value="GLYCOGEN DEBRANCHING ENZYME"/>
    <property type="match status" value="1"/>
</dbReference>
<dbReference type="Pfam" id="PF06202">
    <property type="entry name" value="GDE_C"/>
    <property type="match status" value="1"/>
</dbReference>
<evidence type="ECO:0000259" key="1">
    <source>
        <dbReference type="Pfam" id="PF06202"/>
    </source>
</evidence>
<dbReference type="PANTHER" id="PTHR10569">
    <property type="entry name" value="GLYCOGEN DEBRANCHING ENZYME"/>
    <property type="match status" value="1"/>
</dbReference>
<dbReference type="EMBL" id="PGGK01000001">
    <property type="protein sequence ID" value="TGC11531.1"/>
    <property type="molecule type" value="Genomic_DNA"/>
</dbReference>
<dbReference type="Gene3D" id="1.50.10.10">
    <property type="match status" value="1"/>
</dbReference>
<dbReference type="InterPro" id="IPR010401">
    <property type="entry name" value="AGL/Gdb1"/>
</dbReference>
<dbReference type="NCBIfam" id="TIGR01561">
    <property type="entry name" value="gde_arch"/>
    <property type="match status" value="1"/>
</dbReference>
<sequence>MKNTTYTPGTGYGIKEELLSKEWIITNGLGGYASSTSLGMNTRKYHGLMIAAMNPPVQRRLLLSSLDEEIRIGEETYYLGVHKYPGNIHPHGYQYLENFTTEPVPSFNYNVRDISIEKKVFMVYGKNTTVIIYNINNPLNTQVRFRVFPLVNDRNIHHLTRADDISFDQQAAEKSTVLKNGQSTLYLSSDMWYTPQTYWYYDFEYDMELSRGYPYIEDNFNSGYFETSIGKGNSSVFIVASTEDTDLPDHFDIGYVRESLDREIGRRVKLVEQCDKDDAFFGRLVTAGDSFIVSRTSTGSKTVIAGYHWFADWGRDSMISLPGLTLVTGRFDVARDILSTFADNCREGLIPNVFPDNPNASPLYNTVDASLWFIHALGRYFDYTDDTEFINTMWNTVEAILARYREGTEFDIIMDEDCLISHGGQLTWMDAKVGDLEITPRKGKACEINALWYNALRYAEYMGERLGKDTVAFTKTAERARSSFEKKFWNREKECLYDTIPGPDNGSDEKDASVRSNQILAVSLPFTMLPRRMEKSIVDVVTRELLTPYGLRTLSPSDAKYIGNYQGDTLNRDRAYHNGTVWAWLLGPYITAYRKIKEYSEDSKTEMELLLESLRKHLDEAGIGTISEIFDGDAPHIPGGCISQAWSVAEISRIQAEEILYQSNVVKHQR</sequence>
<gene>
    <name evidence="3" type="ORF">CUN85_01290</name>
</gene>
<comment type="caution">
    <text evidence="3">The sequence shown here is derived from an EMBL/GenBank/DDBJ whole genome shotgun (WGS) entry which is preliminary data.</text>
</comment>
<dbReference type="GO" id="GO:0005980">
    <property type="term" value="P:glycogen catabolic process"/>
    <property type="evidence" value="ECO:0007669"/>
    <property type="project" value="InterPro"/>
</dbReference>
<dbReference type="InterPro" id="IPR024742">
    <property type="entry name" value="Glycogen_debranch_N"/>
</dbReference>
<dbReference type="InterPro" id="IPR032790">
    <property type="entry name" value="GDE_C"/>
</dbReference>
<dbReference type="Proteomes" id="UP000297295">
    <property type="component" value="Unassembled WGS sequence"/>
</dbReference>